<dbReference type="Gene3D" id="3.40.50.150">
    <property type="entry name" value="Vaccinia Virus protein VP39"/>
    <property type="match status" value="1"/>
</dbReference>
<dbReference type="OrthoDB" id="5143400at2"/>
<dbReference type="EC" id="2.1.1.77" evidence="3"/>
<evidence type="ECO:0000256" key="10">
    <source>
        <dbReference type="ARBA" id="ARBA00031323"/>
    </source>
</evidence>
<dbReference type="SUPFAM" id="SSF53335">
    <property type="entry name" value="S-adenosyl-L-methionine-dependent methyltransferases"/>
    <property type="match status" value="1"/>
</dbReference>
<dbReference type="GO" id="GO:0032259">
    <property type="term" value="P:methylation"/>
    <property type="evidence" value="ECO:0007669"/>
    <property type="project" value="UniProtKB-KW"/>
</dbReference>
<evidence type="ECO:0000256" key="7">
    <source>
        <dbReference type="ARBA" id="ARBA00022679"/>
    </source>
</evidence>
<evidence type="ECO:0000313" key="13">
    <source>
        <dbReference type="EMBL" id="AZQ74939.1"/>
    </source>
</evidence>
<dbReference type="Proteomes" id="UP000267900">
    <property type="component" value="Chromosome"/>
</dbReference>
<dbReference type="PANTHER" id="PTHR11579:SF0">
    <property type="entry name" value="PROTEIN-L-ISOASPARTATE(D-ASPARTATE) O-METHYLTRANSFERASE"/>
    <property type="match status" value="1"/>
</dbReference>
<keyword evidence="6 13" id="KW-0489">Methyltransferase</keyword>
<evidence type="ECO:0000256" key="11">
    <source>
        <dbReference type="ARBA" id="ARBA00031350"/>
    </source>
</evidence>
<dbReference type="GO" id="GO:0005737">
    <property type="term" value="C:cytoplasm"/>
    <property type="evidence" value="ECO:0007669"/>
    <property type="project" value="UniProtKB-SubCell"/>
</dbReference>
<comment type="subcellular location">
    <subcellularLocation>
        <location evidence="1">Cytoplasm</location>
    </subcellularLocation>
</comment>
<evidence type="ECO:0000256" key="6">
    <source>
        <dbReference type="ARBA" id="ARBA00022603"/>
    </source>
</evidence>
<name>A0A3S9PRC0_STRLT</name>
<dbReference type="InterPro" id="IPR000682">
    <property type="entry name" value="PCMT"/>
</dbReference>
<evidence type="ECO:0000313" key="14">
    <source>
        <dbReference type="Proteomes" id="UP000267900"/>
    </source>
</evidence>
<keyword evidence="7 13" id="KW-0808">Transferase</keyword>
<reference evidence="13 14" key="1">
    <citation type="submission" date="2018-12" db="EMBL/GenBank/DDBJ databases">
        <title>The whole draft genome of Streptomyce luteoverticillatus CGMCC 15060.</title>
        <authorList>
            <person name="Feng Z."/>
            <person name="Chen G."/>
            <person name="Zhang J."/>
            <person name="Zhu H."/>
            <person name="Yu X."/>
            <person name="Zhang W."/>
            <person name="Zhang X."/>
        </authorList>
    </citation>
    <scope>NUCLEOTIDE SEQUENCE [LARGE SCALE GENOMIC DNA]</scope>
    <source>
        <strain evidence="13 14">CGMCC 15060</strain>
    </source>
</reference>
<dbReference type="Pfam" id="PF01135">
    <property type="entry name" value="PCMT"/>
    <property type="match status" value="1"/>
</dbReference>
<keyword evidence="8" id="KW-0949">S-adenosyl-L-methionine</keyword>
<evidence type="ECO:0000256" key="9">
    <source>
        <dbReference type="ARBA" id="ARBA00030757"/>
    </source>
</evidence>
<dbReference type="GO" id="GO:0004719">
    <property type="term" value="F:protein-L-isoaspartate (D-aspartate) O-methyltransferase activity"/>
    <property type="evidence" value="ECO:0007669"/>
    <property type="project" value="UniProtKB-EC"/>
</dbReference>
<dbReference type="PANTHER" id="PTHR11579">
    <property type="entry name" value="PROTEIN-L-ISOASPARTATE O-METHYLTRANSFERASE"/>
    <property type="match status" value="1"/>
</dbReference>
<evidence type="ECO:0000256" key="2">
    <source>
        <dbReference type="ARBA" id="ARBA00005369"/>
    </source>
</evidence>
<feature type="region of interest" description="Disordered" evidence="12">
    <location>
        <begin position="364"/>
        <end position="390"/>
    </location>
</feature>
<sequence>MSSPGRLLEILTNKGAVLPEWKDAVASVDRKLFVPDTIEVDDRPLSRGERPERWLTVVYGDLPLVTQINDGRDLGEDAYRLPTSSSSMPSLMLEMLQLLDVHEGHRVMDAGAGTGYNLAWLAHRLGSGDVFGIDVDPAIVGQAIKNLASAGYSPHVVCGDAEKGYPDGAPYDRWLATFTVPEIPYAWVEQTPAGRIVAPWGGSYHSYSFAVLDVRDGVAEGRFSGYPAFMRSRTNRPPRGYLHDFLHHQDDAVRSTTTVSPRDLEAEYEAKFFIGLGLRDAWSLLVEANDGSDEATLWVLADDRKSWASVDYVPGHDTFTVEQYGPRRLWDEVEAGYRKWEALGRPDRDRAGLTVTRDGQRVWLDAAPADRGEGPQAPPPLSGHTVTSSM</sequence>
<dbReference type="CDD" id="cd02440">
    <property type="entry name" value="AdoMet_MTases"/>
    <property type="match status" value="1"/>
</dbReference>
<dbReference type="AlphaFoldDB" id="A0A3S9PRC0"/>
<protein>
    <recommendedName>
        <fullName evidence="4">Protein-L-isoaspartate O-methyltransferase</fullName>
        <ecNumber evidence="3">2.1.1.77</ecNumber>
    </recommendedName>
    <alternativeName>
        <fullName evidence="11">L-isoaspartyl protein carboxyl methyltransferase</fullName>
    </alternativeName>
    <alternativeName>
        <fullName evidence="9">Protein L-isoaspartyl methyltransferase</fullName>
    </alternativeName>
    <alternativeName>
        <fullName evidence="10">Protein-beta-aspartate methyltransferase</fullName>
    </alternativeName>
</protein>
<keyword evidence="14" id="KW-1185">Reference proteome</keyword>
<evidence type="ECO:0000256" key="1">
    <source>
        <dbReference type="ARBA" id="ARBA00004496"/>
    </source>
</evidence>
<dbReference type="InterPro" id="IPR029063">
    <property type="entry name" value="SAM-dependent_MTases_sf"/>
</dbReference>
<proteinExistence type="inferred from homology"/>
<organism evidence="13 14">
    <name type="scientific">Streptomyces luteoverticillatus</name>
    <name type="common">Streptoverticillium luteoverticillatus</name>
    <dbReference type="NCBI Taxonomy" id="66425"/>
    <lineage>
        <taxon>Bacteria</taxon>
        <taxon>Bacillati</taxon>
        <taxon>Actinomycetota</taxon>
        <taxon>Actinomycetes</taxon>
        <taxon>Kitasatosporales</taxon>
        <taxon>Streptomycetaceae</taxon>
        <taxon>Streptomyces</taxon>
    </lineage>
</organism>
<dbReference type="EMBL" id="CP034587">
    <property type="protein sequence ID" value="AZQ74939.1"/>
    <property type="molecule type" value="Genomic_DNA"/>
</dbReference>
<gene>
    <name evidence="13" type="ORF">EKH77_30500</name>
</gene>
<evidence type="ECO:0000256" key="12">
    <source>
        <dbReference type="SAM" id="MobiDB-lite"/>
    </source>
</evidence>
<dbReference type="RefSeq" id="WP_126917441.1">
    <property type="nucleotide sequence ID" value="NZ_CP034587.1"/>
</dbReference>
<evidence type="ECO:0000256" key="8">
    <source>
        <dbReference type="ARBA" id="ARBA00022691"/>
    </source>
</evidence>
<keyword evidence="5" id="KW-0963">Cytoplasm</keyword>
<accession>A0A3S9PRC0</accession>
<evidence type="ECO:0000256" key="4">
    <source>
        <dbReference type="ARBA" id="ARBA00013346"/>
    </source>
</evidence>
<evidence type="ECO:0000256" key="3">
    <source>
        <dbReference type="ARBA" id="ARBA00011890"/>
    </source>
</evidence>
<evidence type="ECO:0000256" key="5">
    <source>
        <dbReference type="ARBA" id="ARBA00022490"/>
    </source>
</evidence>
<comment type="similarity">
    <text evidence="2">Belongs to the methyltransferase superfamily. L-isoaspartyl/D-aspartyl protein methyltransferase family.</text>
</comment>